<accession>A0ABT1MPT0</accession>
<evidence type="ECO:0000313" key="2">
    <source>
        <dbReference type="EMBL" id="MCQ0969709.1"/>
    </source>
</evidence>
<gene>
    <name evidence="2" type="ORF">MLD63_04615</name>
</gene>
<evidence type="ECO:0008006" key="4">
    <source>
        <dbReference type="Google" id="ProtNLM"/>
    </source>
</evidence>
<dbReference type="Gene3D" id="3.20.20.80">
    <property type="entry name" value="Glycosidases"/>
    <property type="match status" value="1"/>
</dbReference>
<keyword evidence="3" id="KW-1185">Reference proteome</keyword>
<proteinExistence type="predicted"/>
<reference evidence="2 3" key="1">
    <citation type="submission" date="2022-03" db="EMBL/GenBank/DDBJ databases">
        <authorList>
            <person name="He Y."/>
        </authorList>
    </citation>
    <scope>NUCLEOTIDE SEQUENCE [LARGE SCALE GENOMIC DNA]</scope>
    <source>
        <strain evidence="2 3">TK19116</strain>
    </source>
</reference>
<organism evidence="2 3">
    <name type="scientific">Paracoccus albicereus</name>
    <dbReference type="NCBI Taxonomy" id="2922394"/>
    <lineage>
        <taxon>Bacteria</taxon>
        <taxon>Pseudomonadati</taxon>
        <taxon>Pseudomonadota</taxon>
        <taxon>Alphaproteobacteria</taxon>
        <taxon>Rhodobacterales</taxon>
        <taxon>Paracoccaceae</taxon>
        <taxon>Paracoccus</taxon>
    </lineage>
</organism>
<evidence type="ECO:0000313" key="3">
    <source>
        <dbReference type="Proteomes" id="UP001203945"/>
    </source>
</evidence>
<feature type="region of interest" description="Disordered" evidence="1">
    <location>
        <begin position="215"/>
        <end position="241"/>
    </location>
</feature>
<name>A0ABT1MPT0_9RHOB</name>
<comment type="caution">
    <text evidence="2">The sequence shown here is derived from an EMBL/GenBank/DDBJ whole genome shotgun (WGS) entry which is preliminary data.</text>
</comment>
<sequence>MSFRSMVFGFGVGRDNVTFCWIGVLVFLAGVSAAFAETTSRFTVTDRVVAPAAPPISATIGAFGEGGRLTPGGNFEPSVYRNWFIVSEDAPLDAPGEARMPFQQISYWDTLRDGALDGAEISVMRLSDGKLHQVREGRIAEGGYDLSGWIPALPGDRFAPAERTSARVQIADYERPGVPRWYAVRAFDADGRTSSLSPPARIDIPARLERPAEASDLNEGLGQGGAPDPSTTTSHPALSPPEALNAVVDGTGRVELSWTASPGATGYQLFMSYVDPAQMEGFRIQTEGVGDPIRAGDLLIVRKTIDTFDRESFISDRIWNAVEGARGRNPLLSTWPNEQEGVHWSILRHPEDPSRGWGGRSYLQVEFDRRAEIRIGTYVYSGIDQDWYEVLHPDTDYTVSVRLRGIVPGQAWVDVTGPLSREIRPIILDYGTDWTEAVSTFRVPRLLEGEEPGEIKLVVQGPGTIDVDDFRIHRADTDFLDYPPEDYDRLAGVTLSALRTHAIIKTGTQTYDLANLLGTGGFGNASPGLPETLRMIERTGISPWLQVEPHLTDAEWLGLIEYLAAPFDPTKDDAAELPWAAMRVAQGRAAPWTNAFDKIYFEIGNETWNGLFAPWVFPAMKDQATGRDVGSGQVYGLFQNRVVGILRSSPWWGASALEDKVSFVIGGWSVNDYGEQAAAVAPDASDLVTIATYNGGWDEGEGPPSLSKASLAAVLNQVSQVQIPTATRFAAGARDIGDVRGYPLDFGTYEAGPGYALNGLNGETVTPEQQTEQERVMKSTAAGVATLDSFLAQRREGFSMQNFFTFGEGEYWRSHARWYKGGGAYPSWQLTTLLGGPIAGEMLEVTTDTVETRDLPGLARREPVSDAPQIAVYALREDKRTTVVAISRKVAGYPDVSDDGCAPVEIALPFDDASTIRMIRTVGSPTDNGYDGTAPDLQDRQIDPNVISDGILSIGPDTGGEVCGMPPASARIYVIEDAVKG</sequence>
<protein>
    <recommendedName>
        <fullName evidence="4">Fibronectin type-III domain-containing protein</fullName>
    </recommendedName>
</protein>
<dbReference type="Proteomes" id="UP001203945">
    <property type="component" value="Unassembled WGS sequence"/>
</dbReference>
<evidence type="ECO:0000256" key="1">
    <source>
        <dbReference type="SAM" id="MobiDB-lite"/>
    </source>
</evidence>
<dbReference type="RefSeq" id="WP_255328726.1">
    <property type="nucleotide sequence ID" value="NZ_JAKZEU010000002.1"/>
</dbReference>
<dbReference type="EMBL" id="JAKZEU010000002">
    <property type="protein sequence ID" value="MCQ0969709.1"/>
    <property type="molecule type" value="Genomic_DNA"/>
</dbReference>